<evidence type="ECO:0000313" key="5">
    <source>
        <dbReference type="Proteomes" id="UP001493487"/>
    </source>
</evidence>
<dbReference type="InterPro" id="IPR036259">
    <property type="entry name" value="MFS_trans_sf"/>
</dbReference>
<dbReference type="Proteomes" id="UP001493487">
    <property type="component" value="Unassembled WGS sequence"/>
</dbReference>
<gene>
    <name evidence="4" type="ORF">QJS35_04600</name>
</gene>
<dbReference type="PANTHER" id="PTHR41542">
    <property type="entry name" value="BLL5807 PROTEIN"/>
    <property type="match status" value="1"/>
</dbReference>
<evidence type="ECO:0000256" key="1">
    <source>
        <dbReference type="SAM" id="MobiDB-lite"/>
    </source>
</evidence>
<organism evidence="4 5">
    <name type="scientific">Cohnella silvisoli</name>
    <dbReference type="NCBI Taxonomy" id="2873699"/>
    <lineage>
        <taxon>Bacteria</taxon>
        <taxon>Bacillati</taxon>
        <taxon>Bacillota</taxon>
        <taxon>Bacilli</taxon>
        <taxon>Bacillales</taxon>
        <taxon>Paenibacillaceae</taxon>
        <taxon>Cohnella</taxon>
    </lineage>
</organism>
<sequence length="144" mass="15385">MWKKALLVLSLFAFTIAVTVPVDSADARPRSFSGGKKSFSNTPSKSQSGVSNSTTNKSSTSSTGTSTNRGLFGGGSFMKGMMIGGLAGMLFGGMFGAGAFGNMMGFLINAIALVVLFMVIRGIYEAIKRRRQPQQQDPNNNRRW</sequence>
<feature type="transmembrane region" description="Helical" evidence="2">
    <location>
        <begin position="81"/>
        <end position="99"/>
    </location>
</feature>
<feature type="region of interest" description="Disordered" evidence="1">
    <location>
        <begin position="27"/>
        <end position="67"/>
    </location>
</feature>
<keyword evidence="3" id="KW-0732">Signal</keyword>
<reference evidence="4 5" key="1">
    <citation type="journal article" date="2023" name="Genome Announc.">
        <title>Pan-Genome Analyses of the Genus Cohnella and Proposal of the Novel Species Cohnella silvisoli sp. nov., Isolated from Forest Soil.</title>
        <authorList>
            <person name="Wang C."/>
            <person name="Mao L."/>
            <person name="Bao G."/>
            <person name="Zhu H."/>
        </authorList>
    </citation>
    <scope>NUCLEOTIDE SEQUENCE [LARGE SCALE GENOMIC DNA]</scope>
    <source>
        <strain evidence="4 5">NL03-T5-1</strain>
    </source>
</reference>
<dbReference type="SUPFAM" id="SSF103473">
    <property type="entry name" value="MFS general substrate transporter"/>
    <property type="match status" value="1"/>
</dbReference>
<feature type="signal peptide" evidence="3">
    <location>
        <begin position="1"/>
        <end position="19"/>
    </location>
</feature>
<keyword evidence="2" id="KW-0472">Membrane</keyword>
<accession>A0ABV1KNJ7</accession>
<dbReference type="PANTHER" id="PTHR41542:SF1">
    <property type="entry name" value="BLL5807 PROTEIN"/>
    <property type="match status" value="1"/>
</dbReference>
<keyword evidence="2" id="KW-0812">Transmembrane</keyword>
<name>A0ABV1KNJ7_9BACL</name>
<protein>
    <recommendedName>
        <fullName evidence="6">Preprotein translocase subunit Tim44</fullName>
    </recommendedName>
</protein>
<evidence type="ECO:0000256" key="3">
    <source>
        <dbReference type="SAM" id="SignalP"/>
    </source>
</evidence>
<evidence type="ECO:0000313" key="4">
    <source>
        <dbReference type="EMBL" id="MEQ4481670.1"/>
    </source>
</evidence>
<feature type="compositionally biased region" description="Polar residues" evidence="1">
    <location>
        <begin position="38"/>
        <end position="47"/>
    </location>
</feature>
<proteinExistence type="predicted"/>
<keyword evidence="5" id="KW-1185">Reference proteome</keyword>
<feature type="transmembrane region" description="Helical" evidence="2">
    <location>
        <begin position="106"/>
        <end position="124"/>
    </location>
</feature>
<feature type="chain" id="PRO_5047261488" description="Preprotein translocase subunit Tim44" evidence="3">
    <location>
        <begin position="20"/>
        <end position="144"/>
    </location>
</feature>
<comment type="caution">
    <text evidence="4">The sequence shown here is derived from an EMBL/GenBank/DDBJ whole genome shotgun (WGS) entry which is preliminary data.</text>
</comment>
<feature type="compositionally biased region" description="Low complexity" evidence="1">
    <location>
        <begin position="48"/>
        <end position="67"/>
    </location>
</feature>
<evidence type="ECO:0000256" key="2">
    <source>
        <dbReference type="SAM" id="Phobius"/>
    </source>
</evidence>
<evidence type="ECO:0008006" key="6">
    <source>
        <dbReference type="Google" id="ProtNLM"/>
    </source>
</evidence>
<dbReference type="EMBL" id="JASKHM010000002">
    <property type="protein sequence ID" value="MEQ4481670.1"/>
    <property type="molecule type" value="Genomic_DNA"/>
</dbReference>
<keyword evidence="2" id="KW-1133">Transmembrane helix</keyword>
<dbReference type="RefSeq" id="WP_232183563.1">
    <property type="nucleotide sequence ID" value="NZ_JAIOAP010000002.1"/>
</dbReference>